<dbReference type="AlphaFoldDB" id="A0A429XCS4"/>
<comment type="similarity">
    <text evidence="6">Belongs to the bacillales FliT family.</text>
</comment>
<keyword evidence="2" id="KW-0963">Cytoplasm</keyword>
<sequence>MSAVQECLAITKKLVDKVNSMDEANREKTIGQVEELLAKREELLPEIRPPFSSQEKAAGKELLELNKELAFLLEELNKHIIRDLNAVDLKKTSAARYTNPYMKVQNDGVFYDKRQ</sequence>
<keyword evidence="9" id="KW-0966">Cell projection</keyword>
<evidence type="ECO:0000256" key="5">
    <source>
        <dbReference type="ARBA" id="ARBA00093765"/>
    </source>
</evidence>
<dbReference type="Pfam" id="PF05400">
    <property type="entry name" value="FliT"/>
    <property type="match status" value="1"/>
</dbReference>
<keyword evidence="8" id="KW-0175">Coiled coil</keyword>
<evidence type="ECO:0000256" key="6">
    <source>
        <dbReference type="ARBA" id="ARBA00093785"/>
    </source>
</evidence>
<comment type="function">
    <text evidence="5">May act as an export chaperone for the filament capping protein FliD.</text>
</comment>
<evidence type="ECO:0000313" key="10">
    <source>
        <dbReference type="Proteomes" id="UP000287296"/>
    </source>
</evidence>
<comment type="subcellular location">
    <subcellularLocation>
        <location evidence="1">Cytoplasm</location>
        <location evidence="1">Cytosol</location>
    </subcellularLocation>
</comment>
<evidence type="ECO:0000256" key="4">
    <source>
        <dbReference type="ARBA" id="ARBA00023186"/>
    </source>
</evidence>
<proteinExistence type="inferred from homology"/>
<evidence type="ECO:0000256" key="8">
    <source>
        <dbReference type="SAM" id="Coils"/>
    </source>
</evidence>
<protein>
    <recommendedName>
        <fullName evidence="7">Flagellar protein FliT</fullName>
    </recommendedName>
</protein>
<keyword evidence="3" id="KW-1005">Bacterial flagellum biogenesis</keyword>
<evidence type="ECO:0000256" key="2">
    <source>
        <dbReference type="ARBA" id="ARBA00022490"/>
    </source>
</evidence>
<accession>A0A429XCS4</accession>
<evidence type="ECO:0000313" key="9">
    <source>
        <dbReference type="EMBL" id="RST61248.1"/>
    </source>
</evidence>
<organism evidence="9 10">
    <name type="scientific">Siminovitchia terrae</name>
    <name type="common">Bacillus terrae</name>
    <dbReference type="NCBI Taxonomy" id="1914933"/>
    <lineage>
        <taxon>Bacteria</taxon>
        <taxon>Bacillati</taxon>
        <taxon>Bacillota</taxon>
        <taxon>Bacilli</taxon>
        <taxon>Bacillales</taxon>
        <taxon>Bacillaceae</taxon>
        <taxon>Siminovitchia</taxon>
    </lineage>
</organism>
<dbReference type="OrthoDB" id="2353131at2"/>
<feature type="coiled-coil region" evidence="8">
    <location>
        <begin position="55"/>
        <end position="82"/>
    </location>
</feature>
<dbReference type="Proteomes" id="UP000287296">
    <property type="component" value="Unassembled WGS sequence"/>
</dbReference>
<dbReference type="InterPro" id="IPR008622">
    <property type="entry name" value="FliT"/>
</dbReference>
<dbReference type="EMBL" id="QYTW02000002">
    <property type="protein sequence ID" value="RST61248.1"/>
    <property type="molecule type" value="Genomic_DNA"/>
</dbReference>
<keyword evidence="9" id="KW-0282">Flagellum</keyword>
<evidence type="ECO:0000256" key="3">
    <source>
        <dbReference type="ARBA" id="ARBA00022795"/>
    </source>
</evidence>
<gene>
    <name evidence="9" type="ORF">D5F11_004200</name>
</gene>
<comment type="caution">
    <text evidence="9">The sequence shown here is derived from an EMBL/GenBank/DDBJ whole genome shotgun (WGS) entry which is preliminary data.</text>
</comment>
<dbReference type="RefSeq" id="WP_120116069.1">
    <property type="nucleotide sequence ID" value="NZ_DAMDJW010000037.1"/>
</dbReference>
<evidence type="ECO:0000256" key="7">
    <source>
        <dbReference type="ARBA" id="ARBA00093797"/>
    </source>
</evidence>
<keyword evidence="9" id="KW-0969">Cilium</keyword>
<reference evidence="9 10" key="1">
    <citation type="submission" date="2018-12" db="EMBL/GenBank/DDBJ databases">
        <authorList>
            <person name="Sun L."/>
            <person name="Chen Z."/>
        </authorList>
    </citation>
    <scope>NUCLEOTIDE SEQUENCE [LARGE SCALE GENOMIC DNA]</scope>
    <source>
        <strain evidence="9 10">LMG 29736</strain>
    </source>
</reference>
<evidence type="ECO:0000256" key="1">
    <source>
        <dbReference type="ARBA" id="ARBA00004514"/>
    </source>
</evidence>
<name>A0A429XCS4_SIMTE</name>
<keyword evidence="4" id="KW-0143">Chaperone</keyword>